<keyword evidence="4" id="KW-0378">Hydrolase</keyword>
<reference evidence="4 5" key="1">
    <citation type="submission" date="2022-09" db="EMBL/GenBank/DDBJ databases">
        <title>New species of Phenylobacterium.</title>
        <authorList>
            <person name="Mieszkin S."/>
        </authorList>
    </citation>
    <scope>NUCLEOTIDE SEQUENCE [LARGE SCALE GENOMIC DNA]</scope>
    <source>
        <strain evidence="4 5">HK31-G</strain>
    </source>
</reference>
<feature type="signal peptide" evidence="3">
    <location>
        <begin position="1"/>
        <end position="28"/>
    </location>
</feature>
<keyword evidence="1" id="KW-0597">Phosphoprotein</keyword>
<sequence>MKTFGFRHAGSAAAALAVGLSVVGAAQSAEPQKARNVILFVGDGMGVSTVTAARIYQGQLRGVDGASNRLTFERFPNLALVKTYSADSLVTDSANGASAMMTGVRTINGALGVDATVNRQSCASAIAGRVDTLAELVKQRGMSTGAVSTAAITDATPAALYAHTSARSWQGDFAMPKEAAAEGCVDIARQLVDAPEAMRLDVALGGGATFFTPAKRLDGRDLTREWAKRPDAAFVDTAEGLSKLPKGTRHLLGLFAGESMARESSRPVQAPRLTDMTKAAISLLSQNPKGYFLMVEGGLIDKAHHAGLVRDALNETVEFDAAVDQALAMTDRADTLILVTADHSHGLTINGGHRDSPILGLVTDAQGKPRLAGDGKAYGILNYQTGPGGPKAGESRIDPTTVNTLEPGYRAPAGIQMNSAAHTGEDVAAYAQGPGAERLRGLIDQTDIFEVMREALGIPAPKRAAKP</sequence>
<evidence type="ECO:0000313" key="5">
    <source>
        <dbReference type="Proteomes" id="UP001598130"/>
    </source>
</evidence>
<protein>
    <submittedName>
        <fullName evidence="4">Alkaline phosphatase</fullName>
        <ecNumber evidence="4">3.1.3.1</ecNumber>
    </submittedName>
</protein>
<evidence type="ECO:0000256" key="2">
    <source>
        <dbReference type="RuleBase" id="RU003946"/>
    </source>
</evidence>
<keyword evidence="3" id="KW-0732">Signal</keyword>
<gene>
    <name evidence="4" type="ORF">OCL97_14210</name>
</gene>
<dbReference type="InterPro" id="IPR001952">
    <property type="entry name" value="Alkaline_phosphatase"/>
</dbReference>
<dbReference type="Gene3D" id="3.40.720.10">
    <property type="entry name" value="Alkaline Phosphatase, subunit A"/>
    <property type="match status" value="1"/>
</dbReference>
<dbReference type="PANTHER" id="PTHR11596">
    <property type="entry name" value="ALKALINE PHOSPHATASE"/>
    <property type="match status" value="1"/>
</dbReference>
<evidence type="ECO:0000256" key="1">
    <source>
        <dbReference type="ARBA" id="ARBA00022553"/>
    </source>
</evidence>
<keyword evidence="5" id="KW-1185">Reference proteome</keyword>
<organism evidence="4 5">
    <name type="scientific">Phenylobacterium ferrooxidans</name>
    <dbReference type="NCBI Taxonomy" id="2982689"/>
    <lineage>
        <taxon>Bacteria</taxon>
        <taxon>Pseudomonadati</taxon>
        <taxon>Pseudomonadota</taxon>
        <taxon>Alphaproteobacteria</taxon>
        <taxon>Caulobacterales</taxon>
        <taxon>Caulobacteraceae</taxon>
        <taxon>Phenylobacterium</taxon>
    </lineage>
</organism>
<dbReference type="CDD" id="cd16012">
    <property type="entry name" value="ALP"/>
    <property type="match status" value="1"/>
</dbReference>
<dbReference type="EC" id="3.1.3.1" evidence="4"/>
<feature type="chain" id="PRO_5045852052" evidence="3">
    <location>
        <begin position="29"/>
        <end position="467"/>
    </location>
</feature>
<name>A0ABW6CPU9_9CAUL</name>
<comment type="caution">
    <text evidence="4">The sequence shown here is derived from an EMBL/GenBank/DDBJ whole genome shotgun (WGS) entry which is preliminary data.</text>
</comment>
<comment type="similarity">
    <text evidence="2">Belongs to the alkaline phosphatase family.</text>
</comment>
<accession>A0ABW6CPU9</accession>
<dbReference type="PRINTS" id="PR00113">
    <property type="entry name" value="ALKPHPHTASE"/>
</dbReference>
<dbReference type="PANTHER" id="PTHR11596:SF5">
    <property type="entry name" value="ALKALINE PHOSPHATASE"/>
    <property type="match status" value="1"/>
</dbReference>
<dbReference type="SMART" id="SM00098">
    <property type="entry name" value="alkPPc"/>
    <property type="match status" value="1"/>
</dbReference>
<dbReference type="RefSeq" id="WP_377370596.1">
    <property type="nucleotide sequence ID" value="NZ_JAOTJD010000027.1"/>
</dbReference>
<dbReference type="EMBL" id="JAOTJD010000027">
    <property type="protein sequence ID" value="MFD3265110.1"/>
    <property type="molecule type" value="Genomic_DNA"/>
</dbReference>
<evidence type="ECO:0000256" key="3">
    <source>
        <dbReference type="SAM" id="SignalP"/>
    </source>
</evidence>
<proteinExistence type="inferred from homology"/>
<dbReference type="Pfam" id="PF00245">
    <property type="entry name" value="Alk_phosphatase"/>
    <property type="match status" value="1"/>
</dbReference>
<dbReference type="Proteomes" id="UP001598130">
    <property type="component" value="Unassembled WGS sequence"/>
</dbReference>
<evidence type="ECO:0000313" key="4">
    <source>
        <dbReference type="EMBL" id="MFD3265110.1"/>
    </source>
</evidence>
<dbReference type="GO" id="GO:0004035">
    <property type="term" value="F:alkaline phosphatase activity"/>
    <property type="evidence" value="ECO:0007669"/>
    <property type="project" value="UniProtKB-EC"/>
</dbReference>
<dbReference type="InterPro" id="IPR017850">
    <property type="entry name" value="Alkaline_phosphatase_core_sf"/>
</dbReference>
<dbReference type="SUPFAM" id="SSF53649">
    <property type="entry name" value="Alkaline phosphatase-like"/>
    <property type="match status" value="1"/>
</dbReference>